<proteinExistence type="inferred from homology"/>
<dbReference type="InterPro" id="IPR007551">
    <property type="entry name" value="YajQ/Smlt4090-like"/>
</dbReference>
<accession>M1YFM1</accession>
<dbReference type="NCBIfam" id="NF003819">
    <property type="entry name" value="PRK05412.1"/>
    <property type="match status" value="1"/>
</dbReference>
<protein>
    <recommendedName>
        <fullName evidence="3">Nucleotide-binding protein NITGR_100037</fullName>
    </recommendedName>
</protein>
<dbReference type="SUPFAM" id="SSF89963">
    <property type="entry name" value="YajQ-like"/>
    <property type="match status" value="2"/>
</dbReference>
<comment type="similarity">
    <text evidence="2 3">Belongs to the YajQ family.</text>
</comment>
<dbReference type="HAMAP" id="MF_00632">
    <property type="entry name" value="UPF0234"/>
    <property type="match status" value="1"/>
</dbReference>
<dbReference type="RefSeq" id="WP_005005403.1">
    <property type="nucleotide sequence ID" value="NZ_HG422173.1"/>
</dbReference>
<evidence type="ECO:0000256" key="3">
    <source>
        <dbReference type="HAMAP-Rule" id="MF_00632"/>
    </source>
</evidence>
<dbReference type="PANTHER" id="PTHR30476">
    <property type="entry name" value="UPF0234 PROTEIN YAJQ"/>
    <property type="match status" value="1"/>
</dbReference>
<evidence type="ECO:0000313" key="4">
    <source>
        <dbReference type="EMBL" id="CCQ89232.1"/>
    </source>
</evidence>
<sequence length="165" mass="18709">MAKSCSFDIVSEVDLSEVRNAVNQAMMEIRQRFDFKNSKSNVELEEKENRLVLVSDDEIKLKSVVDILQGKLIKRKVPIKALDYGKVEAAAGDTVRQYVVLQQGIPQDKGKEIVKFIKGLKVKVQGQVMDDQVRVTGKSRDDLQEVIAELKAKDFDIAMSFTNYR</sequence>
<dbReference type="GO" id="GO:0000166">
    <property type="term" value="F:nucleotide binding"/>
    <property type="evidence" value="ECO:0007669"/>
    <property type="project" value="UniProtKB-UniRule"/>
</dbReference>
<dbReference type="FunCoup" id="M1YFM1">
    <property type="interactions" value="262"/>
</dbReference>
<dbReference type="HOGENOM" id="CLU_099839_1_0_0"/>
<reference evidence="4 5" key="1">
    <citation type="journal article" date="2013" name="Front. Microbiol.">
        <title>The genome of Nitrospina gracilis illuminates the metabolism and evolution of the major marine nitrite oxidizer.</title>
        <authorList>
            <person name="Luecker S."/>
            <person name="Nowka B."/>
            <person name="Rattei T."/>
            <person name="Spieck E."/>
            <person name="and Daims H."/>
        </authorList>
    </citation>
    <scope>NUCLEOTIDE SEQUENCE [LARGE SCALE GENOMIC DNA]</scope>
    <source>
        <strain evidence="4 5">3/211</strain>
    </source>
</reference>
<dbReference type="EMBL" id="CAQJ01000002">
    <property type="protein sequence ID" value="CCQ89232.1"/>
    <property type="molecule type" value="Genomic_DNA"/>
</dbReference>
<keyword evidence="5" id="KW-1185">Reference proteome</keyword>
<dbReference type="InterPro" id="IPR035571">
    <property type="entry name" value="UPF0234-like_C"/>
</dbReference>
<dbReference type="GO" id="GO:0005829">
    <property type="term" value="C:cytosol"/>
    <property type="evidence" value="ECO:0007669"/>
    <property type="project" value="TreeGrafter"/>
</dbReference>
<dbReference type="Proteomes" id="UP000011704">
    <property type="component" value="Unassembled WGS sequence"/>
</dbReference>
<dbReference type="InParanoid" id="M1YFM1"/>
<dbReference type="STRING" id="1266370.NITGR_100037"/>
<dbReference type="Gene3D" id="3.30.70.860">
    <property type="match status" value="1"/>
</dbReference>
<dbReference type="Gene3D" id="3.30.70.990">
    <property type="entry name" value="YajQ-like, domain 2"/>
    <property type="match status" value="1"/>
</dbReference>
<dbReference type="Pfam" id="PF04461">
    <property type="entry name" value="YajQ"/>
    <property type="match status" value="1"/>
</dbReference>
<dbReference type="AlphaFoldDB" id="M1YFM1"/>
<comment type="caution">
    <text evidence="4">The sequence shown here is derived from an EMBL/GenBank/DDBJ whole genome shotgun (WGS) entry which is preliminary data.</text>
</comment>
<organism evidence="4 5">
    <name type="scientific">Nitrospina gracilis (strain 3/211)</name>
    <dbReference type="NCBI Taxonomy" id="1266370"/>
    <lineage>
        <taxon>Bacteria</taxon>
        <taxon>Pseudomonadati</taxon>
        <taxon>Nitrospinota/Tectimicrobiota group</taxon>
        <taxon>Nitrospinota</taxon>
        <taxon>Nitrospinia</taxon>
        <taxon>Nitrospinales</taxon>
        <taxon>Nitrospinaceae</taxon>
        <taxon>Nitrospina</taxon>
    </lineage>
</organism>
<gene>
    <name evidence="4" type="primary">yajQ</name>
    <name evidence="4" type="ORF">NITGR_100037</name>
</gene>
<dbReference type="CDD" id="cd11740">
    <property type="entry name" value="YajQ_like"/>
    <property type="match status" value="1"/>
</dbReference>
<dbReference type="PANTHER" id="PTHR30476:SF0">
    <property type="entry name" value="UPF0234 PROTEIN YAJQ"/>
    <property type="match status" value="1"/>
</dbReference>
<evidence type="ECO:0000313" key="5">
    <source>
        <dbReference type="Proteomes" id="UP000011704"/>
    </source>
</evidence>
<keyword evidence="1 3" id="KW-0547">Nucleotide-binding</keyword>
<evidence type="ECO:0000256" key="2">
    <source>
        <dbReference type="ARBA" id="ARBA00093450"/>
    </source>
</evidence>
<name>M1YFM1_NITG3</name>
<evidence type="ECO:0000256" key="1">
    <source>
        <dbReference type="ARBA" id="ARBA00022741"/>
    </source>
</evidence>
<dbReference type="InterPro" id="IPR036183">
    <property type="entry name" value="YajQ-like_sf"/>
</dbReference>
<comment type="function">
    <text evidence="3">Nucleotide-binding protein.</text>
</comment>
<dbReference type="InterPro" id="IPR035570">
    <property type="entry name" value="UPF0234_N"/>
</dbReference>
<dbReference type="OrthoDB" id="9801447at2"/>